<evidence type="ECO:0000256" key="23">
    <source>
        <dbReference type="ARBA" id="ARBA00047899"/>
    </source>
</evidence>
<dbReference type="InterPro" id="IPR015943">
    <property type="entry name" value="WD40/YVTN_repeat-like_dom_sf"/>
</dbReference>
<keyword evidence="9" id="KW-0853">WD repeat</keyword>
<evidence type="ECO:0000256" key="28">
    <source>
        <dbReference type="SAM" id="MobiDB-lite"/>
    </source>
</evidence>
<dbReference type="Gene3D" id="1.25.10.10">
    <property type="entry name" value="Leucine-rich Repeat Variant"/>
    <property type="match status" value="1"/>
</dbReference>
<feature type="compositionally biased region" description="Polar residues" evidence="28">
    <location>
        <begin position="890"/>
        <end position="902"/>
    </location>
</feature>
<dbReference type="UniPathway" id="UPA00143"/>
<dbReference type="RefSeq" id="XP_009025110.1">
    <property type="nucleotide sequence ID" value="XM_009026862.1"/>
</dbReference>
<evidence type="ECO:0000256" key="10">
    <source>
        <dbReference type="ARBA" id="ARBA00022581"/>
    </source>
</evidence>
<evidence type="ECO:0000256" key="3">
    <source>
        <dbReference type="ARBA" id="ARBA00004906"/>
    </source>
</evidence>
<evidence type="ECO:0000256" key="11">
    <source>
        <dbReference type="ARBA" id="ARBA00022679"/>
    </source>
</evidence>
<feature type="compositionally biased region" description="Low complexity" evidence="28">
    <location>
        <begin position="179"/>
        <end position="194"/>
    </location>
</feature>
<dbReference type="GO" id="GO:0005524">
    <property type="term" value="F:ATP binding"/>
    <property type="evidence" value="ECO:0007669"/>
    <property type="project" value="UniProtKB-KW"/>
</dbReference>
<gene>
    <name evidence="30" type="primary">20214075</name>
    <name evidence="29" type="ORF">HELRODRAFT_67592</name>
</gene>
<dbReference type="Gene3D" id="2.130.10.10">
    <property type="entry name" value="YVTN repeat-like/Quinoprotein amine dehydrogenase"/>
    <property type="match status" value="1"/>
</dbReference>
<dbReference type="EnsemblMetazoa" id="HelroT67592">
    <property type="protein sequence ID" value="HelroP67592"/>
    <property type="gene ID" value="HelroG67592"/>
</dbReference>
<keyword evidence="11" id="KW-0808">Transferase</keyword>
<name>T1FZ27_HELRO</name>
<keyword evidence="22" id="KW-0539">Nucleus</keyword>
<comment type="similarity">
    <text evidence="4">Belongs to the VPRBP/DCAF1 family.</text>
</comment>
<feature type="compositionally biased region" description="Acidic residues" evidence="28">
    <location>
        <begin position="198"/>
        <end position="210"/>
    </location>
</feature>
<dbReference type="eggNOG" id="KOG1832">
    <property type="taxonomic scope" value="Eukaryota"/>
</dbReference>
<evidence type="ECO:0000256" key="18">
    <source>
        <dbReference type="ARBA" id="ARBA00022990"/>
    </source>
</evidence>
<comment type="catalytic activity">
    <reaction evidence="23">
        <text>L-threonyl-[protein] + ATP = O-phospho-L-threonyl-[protein] + ADP + H(+)</text>
        <dbReference type="Rhea" id="RHEA:46608"/>
        <dbReference type="Rhea" id="RHEA-COMP:11060"/>
        <dbReference type="Rhea" id="RHEA-COMP:11605"/>
        <dbReference type="ChEBI" id="CHEBI:15378"/>
        <dbReference type="ChEBI" id="CHEBI:30013"/>
        <dbReference type="ChEBI" id="CHEBI:30616"/>
        <dbReference type="ChEBI" id="CHEBI:61977"/>
        <dbReference type="ChEBI" id="CHEBI:456216"/>
        <dbReference type="EC" id="2.7.11.1"/>
    </reaction>
</comment>
<accession>T1FZ27</accession>
<keyword evidence="31" id="KW-1185">Reference proteome</keyword>
<evidence type="ECO:0000256" key="25">
    <source>
        <dbReference type="ARBA" id="ARBA00063313"/>
    </source>
</evidence>
<sequence length="1455" mass="161835">MDSIVETTNLLEHWDKEYNLNQDISKIVELEKGVWYKSDPDPFDDRHPGRADPNCILGHVMKVLFKNDNFMSKLVSTYMTGRDPSLTDLHINASRLLLDIMPGLETTVIFQENETLVRDLIEWTNNRDEPLSSYAVGLLASAMEIQDVAASFKECNAYMVPKMMKKLIELKSESLALKESSSSTSPSFSKIKPSLSADQDDDDDDDDDDVVTAGAGSSSAVVGTSEGTNNNNNAGKAKSNSNNNNGPSGSKGGKGGKGGKGKNAPQATSNAAGGVVVVDENELLPVVVHSDSCWDDVKSMVIGKFCMAPLSLDMKQRLILMYLQPMGEYQELVGHVYEHQIMDLLFYYIDLKKNKDVRLAFEALKYLAALLCHKRFAIDFLQAGGIQKLLEVRRPSVAATGVSMCLYYLAYFDDPLERMYLLPHPVLTKLVDFALWLLECSHESGRVHATMFFGFSFLYRVIVEIFDQQDGLRKLFNLISTLRIMNLEENRSNLTDDELFTNRQSARHVVVAIRRYLEAHVFMKSEQVKRMNMRTEGGTPLVETPANKPLKFNPDSIQDSIELLLECMPNKNSWKPVNDLLKLGAIQIFCQLLSISSTGGQYSGKVETLRSTLDSLAICCIVPKAQLALCNNVKLPDDQLLPGISILLDLASGEHVIDPEVQKAALGSIINSVCGPLTKVGTAANKIFAESLALSLVQTPCEDPQTKVWQAVRSNNGIMVLMNLLSIKLPMSEADAIRAMACRALVGLSRCHTVKQIISKLPMFSNGQLQQLMWEPVLQDKRSEHAKFCKFAIQLIQEVSGKLSDQSVDPSLERMRKADIVAQTKIVFNGCELLKLIHAHLIKEGLTETAASLEKESKMDLSISSSSLSSSSSSSLSILPVPPSSSSSVNQHQQQQSSKTISYSAKVLHQQQQQNASTAATTPASATTTTTTFATTTTAESMHYCNNNKINNTVDIQELNSSFRKHVPKAISLSSIVTTYLQHQHTACKNPVIACPPFSLLNPHKCPEPKFRTVAPSNITSRLFRRQVFPRYGGLEGGKLDRKFIYSRFRPLRSFRDAEENVFSCCSFSADEEYVVLGLCTGELKMFNISTAVESNYFHCHSSPVIHCEPSRDGELWLTSSAWGTPLSALWKNNSLFDMMHAFNDDEYAEFSKLAQDRIVGTKDSSAQIYDVTTGLKLMTLYDANKSNNYTKNRATFNPTDDLILNDGVLWDIDSGKVIHKFDKFNSVLSGLFHPNGLEIIINSQVWDVRTFHLLHTVEALDQCKITFNKGGKVIYGAVIETDDDDPAYNNQPQSSYGRSFRTFDGTDYSNIATIDVKKLIFDLCTDSSDCYLAVVENLRQTDDVNEESCLRLYEIGKLKDGEDDQEEEENGEDDDDEDDDDDDSVTMTFESNSRRNDDDDDDVANDDEEGGNRNGEGIVIINSNTNRSIASFKFSPIPVNHANYASYLLVMFID</sequence>
<dbReference type="Proteomes" id="UP000015101">
    <property type="component" value="Unassembled WGS sequence"/>
</dbReference>
<keyword evidence="12" id="KW-0677">Repeat</keyword>
<protein>
    <recommendedName>
        <fullName evidence="26">DDB1- and CUL4-associated factor 1</fullName>
        <ecNumber evidence="5">2.7.11.1</ecNumber>
    </recommendedName>
    <alternativeName>
        <fullName evidence="27">Serine/threonine-protein kinase VPRBP</fullName>
    </alternativeName>
</protein>
<evidence type="ECO:0000256" key="14">
    <source>
        <dbReference type="ARBA" id="ARBA00022777"/>
    </source>
</evidence>
<evidence type="ECO:0000313" key="29">
    <source>
        <dbReference type="EMBL" id="ESN96091.1"/>
    </source>
</evidence>
<evidence type="ECO:0000256" key="19">
    <source>
        <dbReference type="ARBA" id="ARBA00023015"/>
    </source>
</evidence>
<dbReference type="FunFam" id="2.130.10.10:FF:000055">
    <property type="entry name" value="DDB1 and CUL4-associated factor 1"/>
    <property type="match status" value="1"/>
</dbReference>
<dbReference type="CTD" id="20214075"/>
<dbReference type="GO" id="GO:0005634">
    <property type="term" value="C:nucleus"/>
    <property type="evidence" value="ECO:0000318"/>
    <property type="project" value="GO_Central"/>
</dbReference>
<keyword evidence="10" id="KW-0945">Host-virus interaction</keyword>
<comment type="pathway">
    <text evidence="3">Protein modification; protein ubiquitination.</text>
</comment>
<dbReference type="GO" id="GO:0080008">
    <property type="term" value="C:Cul4-RING E3 ubiquitin ligase complex"/>
    <property type="evidence" value="ECO:0000318"/>
    <property type="project" value="GO_Central"/>
</dbReference>
<dbReference type="SUPFAM" id="SSF48371">
    <property type="entry name" value="ARM repeat"/>
    <property type="match status" value="1"/>
</dbReference>
<reference evidence="30" key="3">
    <citation type="submission" date="2015-06" db="UniProtKB">
        <authorList>
            <consortium name="EnsemblMetazoa"/>
        </authorList>
    </citation>
    <scope>IDENTIFICATION</scope>
</reference>
<keyword evidence="7" id="KW-0723">Serine/threonine-protein kinase</keyword>
<comment type="catalytic activity">
    <reaction evidence="24">
        <text>L-seryl-[protein] + ATP = O-phospho-L-seryl-[protein] + ADP + H(+)</text>
        <dbReference type="Rhea" id="RHEA:17989"/>
        <dbReference type="Rhea" id="RHEA-COMP:9863"/>
        <dbReference type="Rhea" id="RHEA-COMP:11604"/>
        <dbReference type="ChEBI" id="CHEBI:15378"/>
        <dbReference type="ChEBI" id="CHEBI:29999"/>
        <dbReference type="ChEBI" id="CHEBI:30616"/>
        <dbReference type="ChEBI" id="CHEBI:83421"/>
        <dbReference type="ChEBI" id="CHEBI:456216"/>
        <dbReference type="EC" id="2.7.11.1"/>
    </reaction>
</comment>
<dbReference type="FunFam" id="1.25.10.10:FF:001916">
    <property type="entry name" value="Predicted protein"/>
    <property type="match status" value="1"/>
</dbReference>
<keyword evidence="20" id="KW-0804">Transcription</keyword>
<reference evidence="29 31" key="2">
    <citation type="journal article" date="2013" name="Nature">
        <title>Insights into bilaterian evolution from three spiralian genomes.</title>
        <authorList>
            <person name="Simakov O."/>
            <person name="Marletaz F."/>
            <person name="Cho S.J."/>
            <person name="Edsinger-Gonzales E."/>
            <person name="Havlak P."/>
            <person name="Hellsten U."/>
            <person name="Kuo D.H."/>
            <person name="Larsson T."/>
            <person name="Lv J."/>
            <person name="Arendt D."/>
            <person name="Savage R."/>
            <person name="Osoegawa K."/>
            <person name="de Jong P."/>
            <person name="Grimwood J."/>
            <person name="Chapman J.A."/>
            <person name="Shapiro H."/>
            <person name="Aerts A."/>
            <person name="Otillar R.P."/>
            <person name="Terry A.Y."/>
            <person name="Boore J.L."/>
            <person name="Grigoriev I.V."/>
            <person name="Lindberg D.R."/>
            <person name="Seaver E.C."/>
            <person name="Weisblat D.A."/>
            <person name="Putnam N.H."/>
            <person name="Rokhsar D.S."/>
        </authorList>
    </citation>
    <scope>NUCLEOTIDE SEQUENCE</scope>
</reference>
<dbReference type="GeneID" id="20214075"/>
<feature type="region of interest" description="Disordered" evidence="28">
    <location>
        <begin position="867"/>
        <end position="902"/>
    </location>
</feature>
<evidence type="ECO:0000256" key="24">
    <source>
        <dbReference type="ARBA" id="ARBA00048679"/>
    </source>
</evidence>
<dbReference type="STRING" id="6412.T1FZ27"/>
<dbReference type="PANTHER" id="PTHR13129:SF4">
    <property type="entry name" value="DDB1- AND CUL4-ASSOCIATED FACTOR 1"/>
    <property type="match status" value="1"/>
</dbReference>
<dbReference type="GO" id="GO:0004674">
    <property type="term" value="F:protein serine/threonine kinase activity"/>
    <property type="evidence" value="ECO:0007669"/>
    <property type="project" value="UniProtKB-KW"/>
</dbReference>
<dbReference type="SMART" id="SM00667">
    <property type="entry name" value="LisH"/>
    <property type="match status" value="1"/>
</dbReference>
<dbReference type="GO" id="GO:0016567">
    <property type="term" value="P:protein ubiquitination"/>
    <property type="evidence" value="ECO:0007669"/>
    <property type="project" value="UniProtKB-UniPathway"/>
</dbReference>
<keyword evidence="17" id="KW-0156">Chromatin regulator</keyword>
<feature type="region of interest" description="Disordered" evidence="28">
    <location>
        <begin position="179"/>
        <end position="272"/>
    </location>
</feature>
<dbReference type="InterPro" id="IPR006594">
    <property type="entry name" value="LisH"/>
</dbReference>
<evidence type="ECO:0000256" key="5">
    <source>
        <dbReference type="ARBA" id="ARBA00012513"/>
    </source>
</evidence>
<dbReference type="FunCoup" id="T1FZ27">
    <property type="interactions" value="1531"/>
</dbReference>
<dbReference type="InParanoid" id="T1FZ27"/>
<feature type="compositionally biased region" description="Acidic residues" evidence="28">
    <location>
        <begin position="1399"/>
        <end position="1410"/>
    </location>
</feature>
<proteinExistence type="inferred from homology"/>
<dbReference type="InterPro" id="IPR033270">
    <property type="entry name" value="VPRBP/DCAF1"/>
</dbReference>
<evidence type="ECO:0000256" key="16">
    <source>
        <dbReference type="ARBA" id="ARBA00022840"/>
    </source>
</evidence>
<evidence type="ECO:0000256" key="20">
    <source>
        <dbReference type="ARBA" id="ARBA00023163"/>
    </source>
</evidence>
<dbReference type="HOGENOM" id="CLU_001785_1_0_1"/>
<dbReference type="OMA" id="ECSQDQA"/>
<evidence type="ECO:0000256" key="21">
    <source>
        <dbReference type="ARBA" id="ARBA00023212"/>
    </source>
</evidence>
<keyword evidence="14" id="KW-0418">Kinase</keyword>
<dbReference type="InterPro" id="IPR011989">
    <property type="entry name" value="ARM-like"/>
</dbReference>
<keyword evidence="13" id="KW-0547">Nucleotide-binding</keyword>
<dbReference type="EMBL" id="KB097495">
    <property type="protein sequence ID" value="ESN96091.1"/>
    <property type="molecule type" value="Genomic_DNA"/>
</dbReference>
<feature type="compositionally biased region" description="Low complexity" evidence="28">
    <location>
        <begin position="211"/>
        <end position="248"/>
    </location>
</feature>
<evidence type="ECO:0000313" key="31">
    <source>
        <dbReference type="Proteomes" id="UP000015101"/>
    </source>
</evidence>
<dbReference type="SUPFAM" id="SSF50978">
    <property type="entry name" value="WD40 repeat-like"/>
    <property type="match status" value="1"/>
</dbReference>
<keyword evidence="21" id="KW-0206">Cytoskeleton</keyword>
<keyword evidence="16" id="KW-0067">ATP-binding</keyword>
<keyword evidence="19" id="KW-0805">Transcription regulation</keyword>
<evidence type="ECO:0000256" key="2">
    <source>
        <dbReference type="ARBA" id="ARBA00004300"/>
    </source>
</evidence>
<dbReference type="KEGG" id="hro:HELRODRAFT_67592"/>
<dbReference type="OrthoDB" id="27563at2759"/>
<comment type="subcellular location">
    <subcellularLocation>
        <location evidence="2">Cytoplasm</location>
        <location evidence="2">Cytoskeleton</location>
        <location evidence="2">Microtubule organizing center</location>
        <location evidence="2">Centrosome</location>
    </subcellularLocation>
    <subcellularLocation>
        <location evidence="1">Nucleus</location>
    </subcellularLocation>
</comment>
<evidence type="ECO:0000256" key="27">
    <source>
        <dbReference type="ARBA" id="ARBA00078221"/>
    </source>
</evidence>
<organism evidence="30 31">
    <name type="scientific">Helobdella robusta</name>
    <name type="common">Californian leech</name>
    <dbReference type="NCBI Taxonomy" id="6412"/>
    <lineage>
        <taxon>Eukaryota</taxon>
        <taxon>Metazoa</taxon>
        <taxon>Spiralia</taxon>
        <taxon>Lophotrochozoa</taxon>
        <taxon>Annelida</taxon>
        <taxon>Clitellata</taxon>
        <taxon>Hirudinea</taxon>
        <taxon>Rhynchobdellida</taxon>
        <taxon>Glossiphoniidae</taxon>
        <taxon>Helobdella</taxon>
    </lineage>
</organism>
<evidence type="ECO:0000256" key="6">
    <source>
        <dbReference type="ARBA" id="ARBA00022490"/>
    </source>
</evidence>
<feature type="compositionally biased region" description="Gly residues" evidence="28">
    <location>
        <begin position="249"/>
        <end position="258"/>
    </location>
</feature>
<evidence type="ECO:0000256" key="7">
    <source>
        <dbReference type="ARBA" id="ARBA00022527"/>
    </source>
</evidence>
<dbReference type="InterPro" id="IPR016024">
    <property type="entry name" value="ARM-type_fold"/>
</dbReference>
<dbReference type="InterPro" id="IPR036322">
    <property type="entry name" value="WD40_repeat_dom_sf"/>
</dbReference>
<evidence type="ECO:0000256" key="12">
    <source>
        <dbReference type="ARBA" id="ARBA00022737"/>
    </source>
</evidence>
<keyword evidence="15" id="KW-0833">Ubl conjugation pathway</keyword>
<evidence type="ECO:0000256" key="17">
    <source>
        <dbReference type="ARBA" id="ARBA00022853"/>
    </source>
</evidence>
<dbReference type="PROSITE" id="PS50896">
    <property type="entry name" value="LISH"/>
    <property type="match status" value="1"/>
</dbReference>
<keyword evidence="8" id="KW-0597">Phosphoprotein</keyword>
<evidence type="ECO:0000256" key="9">
    <source>
        <dbReference type="ARBA" id="ARBA00022574"/>
    </source>
</evidence>
<evidence type="ECO:0000256" key="22">
    <source>
        <dbReference type="ARBA" id="ARBA00023242"/>
    </source>
</evidence>
<evidence type="ECO:0000313" key="30">
    <source>
        <dbReference type="EnsemblMetazoa" id="HelroP67592"/>
    </source>
</evidence>
<keyword evidence="6" id="KW-0963">Cytoplasm</keyword>
<dbReference type="EMBL" id="AMQM01001301">
    <property type="status" value="NOT_ANNOTATED_CDS"/>
    <property type="molecule type" value="Genomic_DNA"/>
</dbReference>
<comment type="subunit">
    <text evidence="25">Component of the DCX (DDB1-CUL4-X-box) E3 ubiquitin-protein ligase complex, named CUL4A-RBX1-DDB1-DCAF1/VPRBP complex. Interacts with DDB1; the interaction is direct. Also forms a ternary complex with DDA1 and DDB1. Interacts with NF2 (via FERM domain). Component of the EDVP complex, a E3 ligase complex containing DYRK2, EDD/UBR5, DDB1 and DCAF1. Interacts with DYRK2; the interaction is direct. Interacts with RAG1; the interaction is direct. Interacts with LLGL1 and LLGL2. Interacts with histone H3. Interacts with ESR1 and LATS1; probably recruited by LATS1 to promote ESR1 ubiquitination and ubiquitin-mediated proteasomal degradation. Directly interacts with TET1, TET2 and TET3 (via C-terminus). Interacts with CEP78; promoting DCAF1 localization to centrosomes.</text>
</comment>
<dbReference type="GO" id="GO:0005813">
    <property type="term" value="C:centrosome"/>
    <property type="evidence" value="ECO:0007669"/>
    <property type="project" value="UniProtKB-SubCell"/>
</dbReference>
<dbReference type="GO" id="GO:0006325">
    <property type="term" value="P:chromatin organization"/>
    <property type="evidence" value="ECO:0007669"/>
    <property type="project" value="UniProtKB-KW"/>
</dbReference>
<dbReference type="PANTHER" id="PTHR13129">
    <property type="entry name" value="VPRBP PROTEIN-RELATED"/>
    <property type="match status" value="1"/>
</dbReference>
<feature type="region of interest" description="Disordered" evidence="28">
    <location>
        <begin position="1359"/>
        <end position="1420"/>
    </location>
</feature>
<evidence type="ECO:0000256" key="1">
    <source>
        <dbReference type="ARBA" id="ARBA00004123"/>
    </source>
</evidence>
<reference evidence="31" key="1">
    <citation type="submission" date="2012-12" db="EMBL/GenBank/DDBJ databases">
        <authorList>
            <person name="Hellsten U."/>
            <person name="Grimwood J."/>
            <person name="Chapman J.A."/>
            <person name="Shapiro H."/>
            <person name="Aerts A."/>
            <person name="Otillar R.P."/>
            <person name="Terry A.Y."/>
            <person name="Boore J.L."/>
            <person name="Simakov O."/>
            <person name="Marletaz F."/>
            <person name="Cho S.-J."/>
            <person name="Edsinger-Gonzales E."/>
            <person name="Havlak P."/>
            <person name="Kuo D.-H."/>
            <person name="Larsson T."/>
            <person name="Lv J."/>
            <person name="Arendt D."/>
            <person name="Savage R."/>
            <person name="Osoegawa K."/>
            <person name="de Jong P."/>
            <person name="Lindberg D.R."/>
            <person name="Seaver E.C."/>
            <person name="Weisblat D.A."/>
            <person name="Putnam N.H."/>
            <person name="Grigoriev I.V."/>
            <person name="Rokhsar D.S."/>
        </authorList>
    </citation>
    <scope>NUCLEOTIDE SEQUENCE</scope>
</reference>
<evidence type="ECO:0000256" key="8">
    <source>
        <dbReference type="ARBA" id="ARBA00022553"/>
    </source>
</evidence>
<feature type="compositionally biased region" description="Low complexity" evidence="28">
    <location>
        <begin position="867"/>
        <end position="889"/>
    </location>
</feature>
<keyword evidence="18" id="KW-0007">Acetylation</keyword>
<evidence type="ECO:0000256" key="4">
    <source>
        <dbReference type="ARBA" id="ARBA00008845"/>
    </source>
</evidence>
<evidence type="ECO:0000256" key="15">
    <source>
        <dbReference type="ARBA" id="ARBA00022786"/>
    </source>
</evidence>
<dbReference type="EC" id="2.7.11.1" evidence="5"/>
<evidence type="ECO:0000256" key="26">
    <source>
        <dbReference type="ARBA" id="ARBA00071147"/>
    </source>
</evidence>
<evidence type="ECO:0000256" key="13">
    <source>
        <dbReference type="ARBA" id="ARBA00022741"/>
    </source>
</evidence>
<feature type="compositionally biased region" description="Acidic residues" evidence="28">
    <location>
        <begin position="1362"/>
        <end position="1385"/>
    </location>
</feature>